<accession>A0A4Z2GLR2</accession>
<sequence>MPASTEIILWHNSQFDPMILPCLIWACNAGLEGWEGAASVLRGVSGVPPGLGGLEENHKEKS</sequence>
<keyword evidence="2" id="KW-1185">Reference proteome</keyword>
<proteinExistence type="predicted"/>
<organism evidence="1 2">
    <name type="scientific">Liparis tanakae</name>
    <name type="common">Tanaka's snailfish</name>
    <dbReference type="NCBI Taxonomy" id="230148"/>
    <lineage>
        <taxon>Eukaryota</taxon>
        <taxon>Metazoa</taxon>
        <taxon>Chordata</taxon>
        <taxon>Craniata</taxon>
        <taxon>Vertebrata</taxon>
        <taxon>Euteleostomi</taxon>
        <taxon>Actinopterygii</taxon>
        <taxon>Neopterygii</taxon>
        <taxon>Teleostei</taxon>
        <taxon>Neoteleostei</taxon>
        <taxon>Acanthomorphata</taxon>
        <taxon>Eupercaria</taxon>
        <taxon>Perciformes</taxon>
        <taxon>Cottioidei</taxon>
        <taxon>Cottales</taxon>
        <taxon>Liparidae</taxon>
        <taxon>Liparis</taxon>
    </lineage>
</organism>
<dbReference type="Proteomes" id="UP000314294">
    <property type="component" value="Unassembled WGS sequence"/>
</dbReference>
<comment type="caution">
    <text evidence="1">The sequence shown here is derived from an EMBL/GenBank/DDBJ whole genome shotgun (WGS) entry which is preliminary data.</text>
</comment>
<protein>
    <submittedName>
        <fullName evidence="1">Uncharacterized protein</fullName>
    </submittedName>
</protein>
<name>A0A4Z2GLR2_9TELE</name>
<dbReference type="EMBL" id="SRLO01000512">
    <property type="protein sequence ID" value="TNN53582.1"/>
    <property type="molecule type" value="Genomic_DNA"/>
</dbReference>
<dbReference type="AlphaFoldDB" id="A0A4Z2GLR2"/>
<reference evidence="1 2" key="1">
    <citation type="submission" date="2019-03" db="EMBL/GenBank/DDBJ databases">
        <title>First draft genome of Liparis tanakae, snailfish: a comprehensive survey of snailfish specific genes.</title>
        <authorList>
            <person name="Kim W."/>
            <person name="Song I."/>
            <person name="Jeong J.-H."/>
            <person name="Kim D."/>
            <person name="Kim S."/>
            <person name="Ryu S."/>
            <person name="Song J.Y."/>
            <person name="Lee S.K."/>
        </authorList>
    </citation>
    <scope>NUCLEOTIDE SEQUENCE [LARGE SCALE GENOMIC DNA]</scope>
    <source>
        <tissue evidence="1">Muscle</tissue>
    </source>
</reference>
<evidence type="ECO:0000313" key="1">
    <source>
        <dbReference type="EMBL" id="TNN53582.1"/>
    </source>
</evidence>
<gene>
    <name evidence="1" type="ORF">EYF80_036225</name>
</gene>
<evidence type="ECO:0000313" key="2">
    <source>
        <dbReference type="Proteomes" id="UP000314294"/>
    </source>
</evidence>